<dbReference type="InterPro" id="IPR011989">
    <property type="entry name" value="ARM-like"/>
</dbReference>
<evidence type="ECO:0000256" key="6">
    <source>
        <dbReference type="ARBA" id="ARBA00023002"/>
    </source>
</evidence>
<dbReference type="InterPro" id="IPR013542">
    <property type="entry name" value="QueG_DUF1730"/>
</dbReference>
<evidence type="ECO:0000256" key="3">
    <source>
        <dbReference type="ARBA" id="ARBA00022694"/>
    </source>
</evidence>
<dbReference type="SUPFAM" id="SSF48371">
    <property type="entry name" value="ARM repeat"/>
    <property type="match status" value="1"/>
</dbReference>
<dbReference type="KEGG" id="kyr:CVV65_12645"/>
<dbReference type="Proteomes" id="UP000231932">
    <property type="component" value="Chromosome"/>
</dbReference>
<dbReference type="PROSITE" id="PS51379">
    <property type="entry name" value="4FE4S_FER_2"/>
    <property type="match status" value="1"/>
</dbReference>
<evidence type="ECO:0000256" key="4">
    <source>
        <dbReference type="ARBA" id="ARBA00022723"/>
    </source>
</evidence>
<dbReference type="PANTHER" id="PTHR30002:SF4">
    <property type="entry name" value="EPOXYQUEUOSINE REDUCTASE"/>
    <property type="match status" value="1"/>
</dbReference>
<dbReference type="Pfam" id="PF13646">
    <property type="entry name" value="HEAT_2"/>
    <property type="match status" value="1"/>
</dbReference>
<dbReference type="PANTHER" id="PTHR30002">
    <property type="entry name" value="EPOXYQUEUOSINE REDUCTASE"/>
    <property type="match status" value="1"/>
</dbReference>
<dbReference type="GO" id="GO:0051539">
    <property type="term" value="F:4 iron, 4 sulfur cluster binding"/>
    <property type="evidence" value="ECO:0007669"/>
    <property type="project" value="UniProtKB-KW"/>
</dbReference>
<evidence type="ECO:0000256" key="7">
    <source>
        <dbReference type="ARBA" id="ARBA00023004"/>
    </source>
</evidence>
<feature type="domain" description="4Fe-4S ferredoxin-type" evidence="9">
    <location>
        <begin position="212"/>
        <end position="242"/>
    </location>
</feature>
<dbReference type="GO" id="GO:0046872">
    <property type="term" value="F:metal ion binding"/>
    <property type="evidence" value="ECO:0007669"/>
    <property type="project" value="UniProtKB-KW"/>
</dbReference>
<evidence type="ECO:0000256" key="1">
    <source>
        <dbReference type="ARBA" id="ARBA00022485"/>
    </source>
</evidence>
<keyword evidence="2" id="KW-0963">Cytoplasm</keyword>
<dbReference type="Pfam" id="PF13484">
    <property type="entry name" value="Fer4_16"/>
    <property type="match status" value="1"/>
</dbReference>
<sequence>MKKDQARAQQACRGEWEISRQQLAGMATDLGLKAAAMPARPLRSLGRILEKRRQAGWMCEFEAENTADRIDPLRSLPGAQSVVAVAMPYRNRRWDTPRPPGLRGALSKYAWGEDYHRVLRRRLGALADRLATTAGREITVRAAVDTGPLVERAFAEAAGLGRVGKNGCLYVEPYGSWVFLGLLLTDLRIEPERTDPPGEVGRWGNEGPRVDGQADPDVFTLCGTCDRCLRACPTQAFEAPGVLNPNRCLSYVTQMKGLLPEEFQAPMGTRIWGCDICQAVCPINRRAACAPEVLEEIGEPGPESDREFLDRAYPDLIELLTMSRRSFERRFGVTAVAWRGVHTLRRNAASALGTWRDPRAVPPLIDRLGDGRPEVRSAAAWALARICTPEGWAALAEAAERETDSRVRARMEALLSQQGLSAKPL</sequence>
<reference evidence="11" key="1">
    <citation type="submission" date="2017-11" db="EMBL/GenBank/DDBJ databases">
        <title>Complete Genome Sequence of Kyrpidia sp. Strain EA-1, a thermophilic, hydrogen-oxidizing Bacterium, isolated from the Azores.</title>
        <authorList>
            <person name="Reiner J.E."/>
            <person name="Lapp C.J."/>
            <person name="Bunk B."/>
            <person name="Gescher J."/>
        </authorList>
    </citation>
    <scope>NUCLEOTIDE SEQUENCE [LARGE SCALE GENOMIC DNA]</scope>
    <source>
        <strain evidence="11">EA-1</strain>
    </source>
</reference>
<dbReference type="InterPro" id="IPR004453">
    <property type="entry name" value="QueG"/>
</dbReference>
<keyword evidence="4" id="KW-0479">Metal-binding</keyword>
<keyword evidence="6" id="KW-0560">Oxidoreductase</keyword>
<evidence type="ECO:0000313" key="11">
    <source>
        <dbReference type="Proteomes" id="UP000231932"/>
    </source>
</evidence>
<keyword evidence="1" id="KW-0004">4Fe-4S</keyword>
<name>A0A2K8N8L6_9BACL</name>
<dbReference type="GO" id="GO:0008616">
    <property type="term" value="P:tRNA queuosine(34) biosynthetic process"/>
    <property type="evidence" value="ECO:0007669"/>
    <property type="project" value="UniProtKB-KW"/>
</dbReference>
<keyword evidence="11" id="KW-1185">Reference proteome</keyword>
<evidence type="ECO:0000313" key="10">
    <source>
        <dbReference type="EMBL" id="ATY85671.1"/>
    </source>
</evidence>
<dbReference type="InterPro" id="IPR004155">
    <property type="entry name" value="PBS_lyase_HEAT"/>
</dbReference>
<dbReference type="InterPro" id="IPR017896">
    <property type="entry name" value="4Fe4S_Fe-S-bd"/>
</dbReference>
<dbReference type="PROSITE" id="PS00198">
    <property type="entry name" value="4FE4S_FER_1"/>
    <property type="match status" value="1"/>
</dbReference>
<keyword evidence="7" id="KW-0408">Iron</keyword>
<keyword evidence="8" id="KW-0411">Iron-sulfur</keyword>
<evidence type="ECO:0000256" key="8">
    <source>
        <dbReference type="ARBA" id="ARBA00023014"/>
    </source>
</evidence>
<dbReference type="InterPro" id="IPR017900">
    <property type="entry name" value="4Fe4S_Fe_S_CS"/>
</dbReference>
<dbReference type="Gene3D" id="1.25.10.10">
    <property type="entry name" value="Leucine-rich Repeat Variant"/>
    <property type="match status" value="1"/>
</dbReference>
<keyword evidence="3" id="KW-0819">tRNA processing</keyword>
<evidence type="ECO:0000259" key="9">
    <source>
        <dbReference type="PROSITE" id="PS51379"/>
    </source>
</evidence>
<dbReference type="AlphaFoldDB" id="A0A2K8N8L6"/>
<keyword evidence="5" id="KW-0671">Queuosine biosynthesis</keyword>
<gene>
    <name evidence="10" type="ORF">CVV65_12645</name>
</gene>
<dbReference type="SUPFAM" id="SSF54862">
    <property type="entry name" value="4Fe-4S ferredoxins"/>
    <property type="match status" value="1"/>
</dbReference>
<dbReference type="EMBL" id="CP024955">
    <property type="protein sequence ID" value="ATY85671.1"/>
    <property type="molecule type" value="Genomic_DNA"/>
</dbReference>
<proteinExistence type="predicted"/>
<dbReference type="GO" id="GO:0052693">
    <property type="term" value="F:epoxyqueuosine reductase activity"/>
    <property type="evidence" value="ECO:0007669"/>
    <property type="project" value="TreeGrafter"/>
</dbReference>
<dbReference type="OrthoDB" id="9784571at2"/>
<dbReference type="SMART" id="SM00567">
    <property type="entry name" value="EZ_HEAT"/>
    <property type="match status" value="2"/>
</dbReference>
<dbReference type="InterPro" id="IPR016024">
    <property type="entry name" value="ARM-type_fold"/>
</dbReference>
<dbReference type="Pfam" id="PF08331">
    <property type="entry name" value="QueG_DUF1730"/>
    <property type="match status" value="1"/>
</dbReference>
<protein>
    <submittedName>
        <fullName evidence="10">Epoxyqueuosine reductase</fullName>
    </submittedName>
</protein>
<evidence type="ECO:0000256" key="2">
    <source>
        <dbReference type="ARBA" id="ARBA00022490"/>
    </source>
</evidence>
<evidence type="ECO:0000256" key="5">
    <source>
        <dbReference type="ARBA" id="ARBA00022785"/>
    </source>
</evidence>
<accession>A0A2K8N8L6</accession>
<organism evidence="10 11">
    <name type="scientific">Kyrpidia spormannii</name>
    <dbReference type="NCBI Taxonomy" id="2055160"/>
    <lineage>
        <taxon>Bacteria</taxon>
        <taxon>Bacillati</taxon>
        <taxon>Bacillota</taxon>
        <taxon>Bacilli</taxon>
        <taxon>Bacillales</taxon>
        <taxon>Alicyclobacillaceae</taxon>
        <taxon>Kyrpidia</taxon>
    </lineage>
</organism>
<dbReference type="Gene3D" id="3.30.70.20">
    <property type="match status" value="1"/>
</dbReference>